<dbReference type="Pfam" id="PF10419">
    <property type="entry name" value="TFIIIC_sub6"/>
    <property type="match status" value="1"/>
</dbReference>
<feature type="region of interest" description="Disordered" evidence="1">
    <location>
        <begin position="185"/>
        <end position="206"/>
    </location>
</feature>
<dbReference type="AlphaFoldDB" id="A0AAN7Y9K6"/>
<evidence type="ECO:0000313" key="3">
    <source>
        <dbReference type="EMBL" id="KAK5083493.1"/>
    </source>
</evidence>
<comment type="caution">
    <text evidence="3">The sequence shown here is derived from an EMBL/GenBank/DDBJ whole genome shotgun (WGS) entry which is preliminary data.</text>
</comment>
<dbReference type="EMBL" id="JAVRRJ010000006">
    <property type="protein sequence ID" value="KAK5083493.1"/>
    <property type="molecule type" value="Genomic_DNA"/>
</dbReference>
<gene>
    <name evidence="3" type="ORF">LTR05_005995</name>
</gene>
<organism evidence="3 4">
    <name type="scientific">Lithohypha guttulata</name>
    <dbReference type="NCBI Taxonomy" id="1690604"/>
    <lineage>
        <taxon>Eukaryota</taxon>
        <taxon>Fungi</taxon>
        <taxon>Dikarya</taxon>
        <taxon>Ascomycota</taxon>
        <taxon>Pezizomycotina</taxon>
        <taxon>Eurotiomycetes</taxon>
        <taxon>Chaetothyriomycetidae</taxon>
        <taxon>Chaetothyriales</taxon>
        <taxon>Trichomeriaceae</taxon>
        <taxon>Lithohypha</taxon>
    </lineage>
</organism>
<feature type="domain" description="Transcription factor TFIIIC triple barrel" evidence="2">
    <location>
        <begin position="19"/>
        <end position="183"/>
    </location>
</feature>
<evidence type="ECO:0000256" key="1">
    <source>
        <dbReference type="SAM" id="MobiDB-lite"/>
    </source>
</evidence>
<feature type="region of interest" description="Disordered" evidence="1">
    <location>
        <begin position="37"/>
        <end position="108"/>
    </location>
</feature>
<feature type="compositionally biased region" description="Polar residues" evidence="1">
    <location>
        <begin position="95"/>
        <end position="108"/>
    </location>
</feature>
<feature type="compositionally biased region" description="Basic and acidic residues" evidence="1">
    <location>
        <begin position="79"/>
        <end position="94"/>
    </location>
</feature>
<dbReference type="InterPro" id="IPR019481">
    <property type="entry name" value="TFIIIC_triple_barrel"/>
</dbReference>
<feature type="region of interest" description="Disordered" evidence="1">
    <location>
        <begin position="346"/>
        <end position="369"/>
    </location>
</feature>
<feature type="compositionally biased region" description="Polar residues" evidence="1">
    <location>
        <begin position="186"/>
        <end position="196"/>
    </location>
</feature>
<evidence type="ECO:0000313" key="4">
    <source>
        <dbReference type="Proteomes" id="UP001309876"/>
    </source>
</evidence>
<protein>
    <recommendedName>
        <fullName evidence="2">Transcription factor TFIIIC triple barrel domain-containing protein</fullName>
    </recommendedName>
</protein>
<dbReference type="Gene3D" id="2.60.40.4370">
    <property type="match status" value="1"/>
</dbReference>
<sequence length="369" mass="40961">MASERRSPDEEWEYEYDENETEVFLIDLDLTTVNRTIRSTTANRHKKLKEISDKPASKRRKLSAKSGNDATVDDQAEVIQDRNDDQPEQEHLDPEQNSPSLGEGQDNTMPRQHTLQVLDLHTANPIVSYQGQVFSCKWTDMMGTTMFFSQDQDTPLSEPLLSTSDFDMIGTSRIKLVGTAAKVTPAPQTSQENNKANVPRPGQSLGTIRRTNAKLNADLRKQASFLEQLMKIKKNRGESDNVLVAVSDKMSVAGQIASTASVQPEEIKELNRKAVRGDGEAFRKLEKMYLARCPTNDRSLQDGTPDAPAIPQNTSSQLELHDTDAEHEIDVEVDVQSGMITADVSSRLQSPNYVPPLGPNPEVANNDNG</sequence>
<evidence type="ECO:0000259" key="2">
    <source>
        <dbReference type="Pfam" id="PF10419"/>
    </source>
</evidence>
<accession>A0AAN7Y9K6</accession>
<dbReference type="Proteomes" id="UP001309876">
    <property type="component" value="Unassembled WGS sequence"/>
</dbReference>
<name>A0AAN7Y9K6_9EURO</name>
<reference evidence="3 4" key="1">
    <citation type="submission" date="2023-08" db="EMBL/GenBank/DDBJ databases">
        <title>Black Yeasts Isolated from many extreme environments.</title>
        <authorList>
            <person name="Coleine C."/>
            <person name="Stajich J.E."/>
            <person name="Selbmann L."/>
        </authorList>
    </citation>
    <scope>NUCLEOTIDE SEQUENCE [LARGE SCALE GENOMIC DNA]</scope>
    <source>
        <strain evidence="3 4">CCFEE 5910</strain>
    </source>
</reference>
<keyword evidence="4" id="KW-1185">Reference proteome</keyword>
<proteinExistence type="predicted"/>